<reference evidence="2 3" key="1">
    <citation type="submission" date="2024-04" db="EMBL/GenBank/DDBJ databases">
        <title>Phyllosticta paracitricarpa is synonymous to the EU quarantine fungus P. citricarpa based on phylogenomic analyses.</title>
        <authorList>
            <consortium name="Lawrence Berkeley National Laboratory"/>
            <person name="Van ingen-buijs V.A."/>
            <person name="Van westerhoven A.C."/>
            <person name="Haridas S."/>
            <person name="Skiadas P."/>
            <person name="Martin F."/>
            <person name="Groenewald J.Z."/>
            <person name="Crous P.W."/>
            <person name="Seidl M.F."/>
        </authorList>
    </citation>
    <scope>NUCLEOTIDE SEQUENCE [LARGE SCALE GENOMIC DNA]</scope>
    <source>
        <strain evidence="2 3">CPC 17464</strain>
    </source>
</reference>
<proteinExistence type="predicted"/>
<feature type="compositionally biased region" description="Low complexity" evidence="1">
    <location>
        <begin position="200"/>
        <end position="211"/>
    </location>
</feature>
<evidence type="ECO:0000313" key="2">
    <source>
        <dbReference type="EMBL" id="KAK7540544.1"/>
    </source>
</evidence>
<dbReference type="GeneID" id="92027647"/>
<sequence length="224" mass="24016">MSATTESSRPATPPFADFRRRCSDYLTLGTDGSGRECGAHVKSRRPHWPLPAQPILGLLSSSPSVCLTAAVHTTSLSAHDPMATPIPIPMIGTGSYISHTLATSPHLYCTAPTPPRPPDPASWRRPLIPFPLPPIALPCCPFVVSPQRHTTQLAPRTAPSLVDASIHALRWQAWLGPICLLYLSRNRQLRTQQTRALAPTRRAVAARAPPLTDEPGSRVGGGGA</sequence>
<evidence type="ECO:0000256" key="1">
    <source>
        <dbReference type="SAM" id="MobiDB-lite"/>
    </source>
</evidence>
<accession>A0ABR1M0M3</accession>
<comment type="caution">
    <text evidence="2">The sequence shown here is derived from an EMBL/GenBank/DDBJ whole genome shotgun (WGS) entry which is preliminary data.</text>
</comment>
<dbReference type="EMBL" id="JBBPEH010000003">
    <property type="protein sequence ID" value="KAK7540544.1"/>
    <property type="molecule type" value="Genomic_DNA"/>
</dbReference>
<gene>
    <name evidence="2" type="ORF">J3D65DRAFT_238993</name>
</gene>
<protein>
    <submittedName>
        <fullName evidence="2">Uncharacterized protein</fullName>
    </submittedName>
</protein>
<dbReference type="Proteomes" id="UP001360953">
    <property type="component" value="Unassembled WGS sequence"/>
</dbReference>
<feature type="region of interest" description="Disordered" evidence="1">
    <location>
        <begin position="200"/>
        <end position="224"/>
    </location>
</feature>
<name>A0ABR1M0M3_9PEZI</name>
<dbReference type="RefSeq" id="XP_066657475.1">
    <property type="nucleotide sequence ID" value="XM_066794741.1"/>
</dbReference>
<evidence type="ECO:0000313" key="3">
    <source>
        <dbReference type="Proteomes" id="UP001360953"/>
    </source>
</evidence>
<organism evidence="2 3">
    <name type="scientific">Phyllosticta citribraziliensis</name>
    <dbReference type="NCBI Taxonomy" id="989973"/>
    <lineage>
        <taxon>Eukaryota</taxon>
        <taxon>Fungi</taxon>
        <taxon>Dikarya</taxon>
        <taxon>Ascomycota</taxon>
        <taxon>Pezizomycotina</taxon>
        <taxon>Dothideomycetes</taxon>
        <taxon>Dothideomycetes incertae sedis</taxon>
        <taxon>Botryosphaeriales</taxon>
        <taxon>Phyllostictaceae</taxon>
        <taxon>Phyllosticta</taxon>
    </lineage>
</organism>
<keyword evidence="3" id="KW-1185">Reference proteome</keyword>